<protein>
    <submittedName>
        <fullName evidence="1">Uncharacterized protein</fullName>
    </submittedName>
</protein>
<keyword evidence="2" id="KW-1185">Reference proteome</keyword>
<accession>A0ABQ9BF03</accession>
<evidence type="ECO:0000313" key="2">
    <source>
        <dbReference type="Proteomes" id="UP001141253"/>
    </source>
</evidence>
<reference evidence="1" key="2">
    <citation type="journal article" date="2023" name="Int. J. Mol. Sci.">
        <title>De Novo Assembly and Annotation of 11 Diverse Shrub Willow (Salix) Genomes Reveals Novel Gene Organization in Sex-Linked Regions.</title>
        <authorList>
            <person name="Hyden B."/>
            <person name="Feng K."/>
            <person name="Yates T.B."/>
            <person name="Jawdy S."/>
            <person name="Cereghino C."/>
            <person name="Smart L.B."/>
            <person name="Muchero W."/>
        </authorList>
    </citation>
    <scope>NUCLEOTIDE SEQUENCE</scope>
    <source>
        <tissue evidence="1">Shoot tip</tissue>
    </source>
</reference>
<sequence length="124" mass="13487">MENWHSSISIKVKSETASSEEFRVINDLNETPVGLTLDEGGQCEMILTPVPPTSVTPAIAVKKMRLGPSQSMLSVPNGICTKANQLSESRVGKRTSTLGLTLLWPKKHESSPNPVLISILLLMF</sequence>
<dbReference type="EMBL" id="JAPFFI010000009">
    <property type="protein sequence ID" value="KAJ6381613.1"/>
    <property type="molecule type" value="Genomic_DNA"/>
</dbReference>
<dbReference type="Proteomes" id="UP001141253">
    <property type="component" value="Chromosome 6"/>
</dbReference>
<organism evidence="1 2">
    <name type="scientific">Salix suchowensis</name>
    <dbReference type="NCBI Taxonomy" id="1278906"/>
    <lineage>
        <taxon>Eukaryota</taxon>
        <taxon>Viridiplantae</taxon>
        <taxon>Streptophyta</taxon>
        <taxon>Embryophyta</taxon>
        <taxon>Tracheophyta</taxon>
        <taxon>Spermatophyta</taxon>
        <taxon>Magnoliopsida</taxon>
        <taxon>eudicotyledons</taxon>
        <taxon>Gunneridae</taxon>
        <taxon>Pentapetalae</taxon>
        <taxon>rosids</taxon>
        <taxon>fabids</taxon>
        <taxon>Malpighiales</taxon>
        <taxon>Salicaceae</taxon>
        <taxon>Saliceae</taxon>
        <taxon>Salix</taxon>
    </lineage>
</organism>
<gene>
    <name evidence="1" type="ORF">OIU77_030319</name>
</gene>
<proteinExistence type="predicted"/>
<name>A0ABQ9BF03_9ROSI</name>
<evidence type="ECO:0000313" key="1">
    <source>
        <dbReference type="EMBL" id="KAJ6381613.1"/>
    </source>
</evidence>
<reference evidence="1" key="1">
    <citation type="submission" date="2022-10" db="EMBL/GenBank/DDBJ databases">
        <authorList>
            <person name="Hyden B.L."/>
            <person name="Feng K."/>
            <person name="Yates T."/>
            <person name="Jawdy S."/>
            <person name="Smart L.B."/>
            <person name="Muchero W."/>
        </authorList>
    </citation>
    <scope>NUCLEOTIDE SEQUENCE</scope>
    <source>
        <tissue evidence="1">Shoot tip</tissue>
    </source>
</reference>
<comment type="caution">
    <text evidence="1">The sequence shown here is derived from an EMBL/GenBank/DDBJ whole genome shotgun (WGS) entry which is preliminary data.</text>
</comment>